<evidence type="ECO:0000256" key="1">
    <source>
        <dbReference type="SAM" id="MobiDB-lite"/>
    </source>
</evidence>
<dbReference type="AlphaFoldDB" id="A0A448XJ98"/>
<accession>A0A448XJ98</accession>
<feature type="compositionally biased region" description="Polar residues" evidence="1">
    <location>
        <begin position="51"/>
        <end position="64"/>
    </location>
</feature>
<sequence length="93" mass="10720">MASEFYFFLEQIEACNYADRPEYDLLRSLIKQVMIRHEIRADDPFDWELEQPNNPEQPNSITGRTGQGKIVGKVSVFVIGRQIKKGEDSVGQM</sequence>
<dbReference type="Gene3D" id="1.10.510.10">
    <property type="entry name" value="Transferase(Phosphotransferase) domain 1"/>
    <property type="match status" value="1"/>
</dbReference>
<organism evidence="2 3">
    <name type="scientific">Protopolystoma xenopodis</name>
    <dbReference type="NCBI Taxonomy" id="117903"/>
    <lineage>
        <taxon>Eukaryota</taxon>
        <taxon>Metazoa</taxon>
        <taxon>Spiralia</taxon>
        <taxon>Lophotrochozoa</taxon>
        <taxon>Platyhelminthes</taxon>
        <taxon>Monogenea</taxon>
        <taxon>Polyopisthocotylea</taxon>
        <taxon>Polystomatidea</taxon>
        <taxon>Polystomatidae</taxon>
        <taxon>Protopolystoma</taxon>
    </lineage>
</organism>
<gene>
    <name evidence="2" type="ORF">PXEA_LOCUS31413</name>
</gene>
<reference evidence="2" key="1">
    <citation type="submission" date="2018-11" db="EMBL/GenBank/DDBJ databases">
        <authorList>
            <consortium name="Pathogen Informatics"/>
        </authorList>
    </citation>
    <scope>NUCLEOTIDE SEQUENCE</scope>
</reference>
<name>A0A448XJ98_9PLAT</name>
<keyword evidence="3" id="KW-1185">Reference proteome</keyword>
<feature type="region of interest" description="Disordered" evidence="1">
    <location>
        <begin position="46"/>
        <end position="66"/>
    </location>
</feature>
<protein>
    <submittedName>
        <fullName evidence="2">Uncharacterized protein</fullName>
    </submittedName>
</protein>
<proteinExistence type="predicted"/>
<dbReference type="Proteomes" id="UP000784294">
    <property type="component" value="Unassembled WGS sequence"/>
</dbReference>
<dbReference type="OrthoDB" id="5979581at2759"/>
<comment type="caution">
    <text evidence="2">The sequence shown here is derived from an EMBL/GenBank/DDBJ whole genome shotgun (WGS) entry which is preliminary data.</text>
</comment>
<evidence type="ECO:0000313" key="2">
    <source>
        <dbReference type="EMBL" id="VEL37973.1"/>
    </source>
</evidence>
<dbReference type="EMBL" id="CAAALY010256492">
    <property type="protein sequence ID" value="VEL37973.1"/>
    <property type="molecule type" value="Genomic_DNA"/>
</dbReference>
<evidence type="ECO:0000313" key="3">
    <source>
        <dbReference type="Proteomes" id="UP000784294"/>
    </source>
</evidence>